<dbReference type="PANTHER" id="PTHR47541">
    <property type="entry name" value="TETRATRICOPEPTIDE REPEAT (TPR)-LIKE SUPERFAMILY PROTEIN"/>
    <property type="match status" value="1"/>
</dbReference>
<evidence type="ECO:0000313" key="3">
    <source>
        <dbReference type="Proteomes" id="UP000030645"/>
    </source>
</evidence>
<dbReference type="SUPFAM" id="SSF48452">
    <property type="entry name" value="TPR-like"/>
    <property type="match status" value="1"/>
</dbReference>
<dbReference type="Gene3D" id="1.25.40.10">
    <property type="entry name" value="Tetratricopeptide repeat domain"/>
    <property type="match status" value="1"/>
</dbReference>
<dbReference type="Pfam" id="PF12895">
    <property type="entry name" value="ANAPC3"/>
    <property type="match status" value="1"/>
</dbReference>
<dbReference type="PANTHER" id="PTHR47541:SF1">
    <property type="entry name" value="TETRATRICOPEPTIDE REPEAT (TPR)-LIKE SUPERFAMILY PROTEIN"/>
    <property type="match status" value="1"/>
</dbReference>
<feature type="compositionally biased region" description="Acidic residues" evidence="1">
    <location>
        <begin position="153"/>
        <end position="178"/>
    </location>
</feature>
<accession>W9R0E2</accession>
<dbReference type="InterPro" id="IPR011990">
    <property type="entry name" value="TPR-like_helical_dom_sf"/>
</dbReference>
<reference evidence="3" key="1">
    <citation type="submission" date="2013-01" db="EMBL/GenBank/DDBJ databases">
        <title>Draft Genome Sequence of a Mulberry Tree, Morus notabilis C.K. Schneid.</title>
        <authorList>
            <person name="He N."/>
            <person name="Zhao S."/>
        </authorList>
    </citation>
    <scope>NUCLEOTIDE SEQUENCE</scope>
</reference>
<feature type="compositionally biased region" description="Polar residues" evidence="1">
    <location>
        <begin position="230"/>
        <end position="241"/>
    </location>
</feature>
<feature type="region of interest" description="Disordered" evidence="1">
    <location>
        <begin position="230"/>
        <end position="320"/>
    </location>
</feature>
<feature type="compositionally biased region" description="Acidic residues" evidence="1">
    <location>
        <begin position="287"/>
        <end position="303"/>
    </location>
</feature>
<sequence>MASAPSNKIERAHQLYREGRYEDALGLYTEALAMAKTNPQKIALHSNRAACFLKLHRFNKAAEECTSVIELDQNHTGALMLRAQTLVTLKEYHSALFDVNRLIELNPSSEVYQNLEARLRTQLVFPPTFLAAKLYIICAIIASRKSLAPIPESEAELEEEEEEQEQEQENENDEGAETIIDEVKEEQCGEREIMTIASARTVNSAEFNRTIAKTNFTGIKIPIKKALSEQENGQSVNSVKNKPTAEAVAPPQAQCTKGLSEKDPQGWQSIPKPKGHSALDYARWDRVEDDSSEDDDDDDDEEAQPQYRFRLKTVGVRPVK</sequence>
<proteinExistence type="predicted"/>
<organism evidence="2 3">
    <name type="scientific">Morus notabilis</name>
    <dbReference type="NCBI Taxonomy" id="981085"/>
    <lineage>
        <taxon>Eukaryota</taxon>
        <taxon>Viridiplantae</taxon>
        <taxon>Streptophyta</taxon>
        <taxon>Embryophyta</taxon>
        <taxon>Tracheophyta</taxon>
        <taxon>Spermatophyta</taxon>
        <taxon>Magnoliopsida</taxon>
        <taxon>eudicotyledons</taxon>
        <taxon>Gunneridae</taxon>
        <taxon>Pentapetalae</taxon>
        <taxon>rosids</taxon>
        <taxon>fabids</taxon>
        <taxon>Rosales</taxon>
        <taxon>Moraceae</taxon>
        <taxon>Moreae</taxon>
        <taxon>Morus</taxon>
    </lineage>
</organism>
<dbReference type="InterPro" id="IPR019734">
    <property type="entry name" value="TPR_rpt"/>
</dbReference>
<evidence type="ECO:0000313" key="2">
    <source>
        <dbReference type="EMBL" id="EXB53371.1"/>
    </source>
</evidence>
<feature type="region of interest" description="Disordered" evidence="1">
    <location>
        <begin position="151"/>
        <end position="178"/>
    </location>
</feature>
<dbReference type="eggNOG" id="ENOG502QSZG">
    <property type="taxonomic scope" value="Eukaryota"/>
</dbReference>
<dbReference type="EMBL" id="KE344088">
    <property type="protein sequence ID" value="EXB53371.1"/>
    <property type="molecule type" value="Genomic_DNA"/>
</dbReference>
<name>W9R0E2_9ROSA</name>
<protein>
    <submittedName>
        <fullName evidence="2">Protein unc-45-A-like protein</fullName>
    </submittedName>
</protein>
<dbReference type="AlphaFoldDB" id="W9R0E2"/>
<evidence type="ECO:0000256" key="1">
    <source>
        <dbReference type="SAM" id="MobiDB-lite"/>
    </source>
</evidence>
<keyword evidence="3" id="KW-1185">Reference proteome</keyword>
<dbReference type="Proteomes" id="UP000030645">
    <property type="component" value="Unassembled WGS sequence"/>
</dbReference>
<dbReference type="SMART" id="SM00028">
    <property type="entry name" value="TPR"/>
    <property type="match status" value="3"/>
</dbReference>
<gene>
    <name evidence="2" type="ORF">L484_016255</name>
</gene>